<feature type="chain" id="PRO_5045998842" evidence="7">
    <location>
        <begin position="24"/>
        <end position="603"/>
    </location>
</feature>
<evidence type="ECO:0000313" key="9">
    <source>
        <dbReference type="Proteomes" id="UP001243009"/>
    </source>
</evidence>
<evidence type="ECO:0000313" key="8">
    <source>
        <dbReference type="EMBL" id="MDO9712395.1"/>
    </source>
</evidence>
<dbReference type="PANTHER" id="PTHR37937">
    <property type="entry name" value="CONJUGATIVE TRANSFER: DNA TRANSPORT"/>
    <property type="match status" value="1"/>
</dbReference>
<dbReference type="InterPro" id="IPR051539">
    <property type="entry name" value="T4SS-coupling_protein"/>
</dbReference>
<evidence type="ECO:0000256" key="4">
    <source>
        <dbReference type="ARBA" id="ARBA00022692"/>
    </source>
</evidence>
<accession>A0ABT9E8X8</accession>
<dbReference type="RefSeq" id="WP_305107251.1">
    <property type="nucleotide sequence ID" value="NZ_JAUTWS010000046.1"/>
</dbReference>
<feature type="signal peptide" evidence="7">
    <location>
        <begin position="1"/>
        <end position="23"/>
    </location>
</feature>
<evidence type="ECO:0000256" key="5">
    <source>
        <dbReference type="ARBA" id="ARBA00022989"/>
    </source>
</evidence>
<evidence type="ECO:0000256" key="1">
    <source>
        <dbReference type="ARBA" id="ARBA00004651"/>
    </source>
</evidence>
<keyword evidence="3" id="KW-1003">Cell membrane</keyword>
<dbReference type="Proteomes" id="UP001243009">
    <property type="component" value="Unassembled WGS sequence"/>
</dbReference>
<comment type="similarity">
    <text evidence="2">Belongs to the VirD4/TraG family.</text>
</comment>
<evidence type="ECO:0000256" key="6">
    <source>
        <dbReference type="ARBA" id="ARBA00023136"/>
    </source>
</evidence>
<keyword evidence="9" id="KW-1185">Reference proteome</keyword>
<dbReference type="InterPro" id="IPR003688">
    <property type="entry name" value="TraG/VirD4"/>
</dbReference>
<comment type="caution">
    <text evidence="8">The sequence shown here is derived from an EMBL/GenBank/DDBJ whole genome shotgun (WGS) entry which is preliminary data.</text>
</comment>
<keyword evidence="6" id="KW-0472">Membrane</keyword>
<keyword evidence="4" id="KW-0812">Transmembrane</keyword>
<evidence type="ECO:0000256" key="2">
    <source>
        <dbReference type="ARBA" id="ARBA00008806"/>
    </source>
</evidence>
<evidence type="ECO:0000256" key="3">
    <source>
        <dbReference type="ARBA" id="ARBA00022475"/>
    </source>
</evidence>
<dbReference type="EMBL" id="JAUTWS010000046">
    <property type="protein sequence ID" value="MDO9712395.1"/>
    <property type="molecule type" value="Genomic_DNA"/>
</dbReference>
<comment type="subcellular location">
    <subcellularLocation>
        <location evidence="1">Cell membrane</location>
        <topology evidence="1">Multi-pass membrane protein</topology>
    </subcellularLocation>
</comment>
<gene>
    <name evidence="8" type="ORF">Q7A36_28895</name>
</gene>
<protein>
    <submittedName>
        <fullName evidence="8">Type IV secretory system conjugative DNA transfer family protein</fullName>
    </submittedName>
</protein>
<dbReference type="Gene3D" id="3.40.50.300">
    <property type="entry name" value="P-loop containing nucleotide triphosphate hydrolases"/>
    <property type="match status" value="1"/>
</dbReference>
<keyword evidence="5" id="KW-1133">Transmembrane helix</keyword>
<sequence length="603" mass="66459">MKAALGLLLLTPAWVAASSAAFAIWTGRVMTLGLATAWCWPWYFWRGVWEGFWPGDPAALALTGSATAALAVPLLLLPPGKPKTPKAIERAKTATHGTASFASKQEARDRFPGISDEGYGGIPVARNYRRDLSQWAGVPFDPRRKATWDEGMKAGMLVDPCTLRSTMSAWVAGSGVGKSQTLLQALAHPTLRWTGSYVVGDPKRELEAMTRRTREAMGQEVYAIRPGSGINVLANIDPQNEDFELDVMTLARRVAPEPDPGRSTENSEWSTWVQQIMWAMFSHMLTAPGWPREKLNLRTFKAAASCGEQELKQLLNGIATYSECRFARENARGVLLEAEETWTGVYGTLQAHTAWLGASRLADMVSDDTVQPRDLCTRPVTVFIQVKAKALKVAPGCARVLYGALLDAAYDADGFIRGRILYDIDEAYTLGRMEIFELVRDLGRSYGITVRWWYQSLGQLEVLYRQGTRAWYSSLAYIAYAGVADLDTARMISEYAGSFGALVRNHSTNKGTATQQAAFSTSRSRGEGESEQEVARKLLMPSEVLTTADNEVLFLSRGMPVIRAVLPLAFQDEEIKPHLDANPVDEARRAWKLQPDPGRAIAA</sequence>
<dbReference type="PANTHER" id="PTHR37937:SF1">
    <property type="entry name" value="CONJUGATIVE TRANSFER: DNA TRANSPORT"/>
    <property type="match status" value="1"/>
</dbReference>
<proteinExistence type="inferred from homology"/>
<dbReference type="SUPFAM" id="SSF52540">
    <property type="entry name" value="P-loop containing nucleoside triphosphate hydrolases"/>
    <property type="match status" value="1"/>
</dbReference>
<reference evidence="8 9" key="1">
    <citation type="submission" date="2023-08" db="EMBL/GenBank/DDBJ databases">
        <title>The draft genome sequence of Paracraurococcus sp. LOR1-02.</title>
        <authorList>
            <person name="Kingkaew E."/>
            <person name="Tanasupawat S."/>
        </authorList>
    </citation>
    <scope>NUCLEOTIDE SEQUENCE [LARGE SCALE GENOMIC DNA]</scope>
    <source>
        <strain evidence="8 9">LOR1-02</strain>
    </source>
</reference>
<organism evidence="8 9">
    <name type="scientific">Paracraurococcus lichenis</name>
    <dbReference type="NCBI Taxonomy" id="3064888"/>
    <lineage>
        <taxon>Bacteria</taxon>
        <taxon>Pseudomonadati</taxon>
        <taxon>Pseudomonadota</taxon>
        <taxon>Alphaproteobacteria</taxon>
        <taxon>Acetobacterales</taxon>
        <taxon>Roseomonadaceae</taxon>
        <taxon>Paracraurococcus</taxon>
    </lineage>
</organism>
<evidence type="ECO:0000256" key="7">
    <source>
        <dbReference type="SAM" id="SignalP"/>
    </source>
</evidence>
<dbReference type="InterPro" id="IPR027417">
    <property type="entry name" value="P-loop_NTPase"/>
</dbReference>
<name>A0ABT9E8X8_9PROT</name>
<keyword evidence="7" id="KW-0732">Signal</keyword>
<dbReference type="Pfam" id="PF02534">
    <property type="entry name" value="T4SS-DNA_transf"/>
    <property type="match status" value="1"/>
</dbReference>